<evidence type="ECO:0000313" key="2">
    <source>
        <dbReference type="EMBL" id="NCD72468.1"/>
    </source>
</evidence>
<organism evidence="2 3">
    <name type="scientific">Mucilaginibacter agri</name>
    <dbReference type="NCBI Taxonomy" id="2695265"/>
    <lineage>
        <taxon>Bacteria</taxon>
        <taxon>Pseudomonadati</taxon>
        <taxon>Bacteroidota</taxon>
        <taxon>Sphingobacteriia</taxon>
        <taxon>Sphingobacteriales</taxon>
        <taxon>Sphingobacteriaceae</taxon>
        <taxon>Mucilaginibacter</taxon>
    </lineage>
</organism>
<dbReference type="Proteomes" id="UP000638732">
    <property type="component" value="Unassembled WGS sequence"/>
</dbReference>
<keyword evidence="3" id="KW-1185">Reference proteome</keyword>
<dbReference type="InterPro" id="IPR036412">
    <property type="entry name" value="HAD-like_sf"/>
</dbReference>
<reference evidence="2" key="1">
    <citation type="submission" date="2020-01" db="EMBL/GenBank/DDBJ databases">
        <authorList>
            <person name="Seo Y.L."/>
        </authorList>
    </citation>
    <scope>NUCLEOTIDE SEQUENCE</scope>
    <source>
        <strain evidence="2">R11</strain>
    </source>
</reference>
<gene>
    <name evidence="2" type="ORF">GSY63_24090</name>
</gene>
<dbReference type="Pfam" id="PF03767">
    <property type="entry name" value="Acid_phosphat_B"/>
    <property type="match status" value="1"/>
</dbReference>
<dbReference type="EMBL" id="WWEO01000045">
    <property type="protein sequence ID" value="NCD72468.1"/>
    <property type="molecule type" value="Genomic_DNA"/>
</dbReference>
<proteinExistence type="predicted"/>
<dbReference type="InterPro" id="IPR005519">
    <property type="entry name" value="Acid_phosphat_B-like"/>
</dbReference>
<keyword evidence="1" id="KW-0732">Signal</keyword>
<dbReference type="AlphaFoldDB" id="A0A965ZJS7"/>
<evidence type="ECO:0000313" key="3">
    <source>
        <dbReference type="Proteomes" id="UP000638732"/>
    </source>
</evidence>
<protein>
    <submittedName>
        <fullName evidence="2">5'-nucleotidase</fullName>
    </submittedName>
</protein>
<dbReference type="InterPro" id="IPR023214">
    <property type="entry name" value="HAD_sf"/>
</dbReference>
<sequence>MKKILLLIILVLGTGLIFAFSVLKYTEKKLADENSLLGIMYQQNAAEYEALCLQAYHMAKVQAETAWATNKDHDHLAIVTDLDETALDNTPGEAFDYQQDKQFEISQWWLHGRPRAVPGAVEFFNWAHQKGFHIYYVSNRPNVPAIIDSTREQMKLLGFPLTATAKDDRYFMFAPKGVSTKQPRRDSITHVLKDNIILLLGDNLPDVSAEFDKVDGKYLADTTRCAIAKNMKDSWGTKFIVLPNAYYGDWESTYYQAYRDANPDSIVTIQKKYAIRESILKTYDFIKSK</sequence>
<dbReference type="RefSeq" id="WP_166588410.1">
    <property type="nucleotide sequence ID" value="NZ_WWEO01000045.1"/>
</dbReference>
<comment type="caution">
    <text evidence="2">The sequence shown here is derived from an EMBL/GenBank/DDBJ whole genome shotgun (WGS) entry which is preliminary data.</text>
</comment>
<evidence type="ECO:0000256" key="1">
    <source>
        <dbReference type="ARBA" id="ARBA00022729"/>
    </source>
</evidence>
<accession>A0A965ZJS7</accession>
<name>A0A965ZJS7_9SPHI</name>
<dbReference type="Gene3D" id="3.40.50.1000">
    <property type="entry name" value="HAD superfamily/HAD-like"/>
    <property type="match status" value="1"/>
</dbReference>
<dbReference type="SUPFAM" id="SSF56784">
    <property type="entry name" value="HAD-like"/>
    <property type="match status" value="1"/>
</dbReference>
<reference evidence="2" key="2">
    <citation type="submission" date="2020-10" db="EMBL/GenBank/DDBJ databases">
        <title>Mucilaginibacter sp. nov., isolated from soil.</title>
        <authorList>
            <person name="Jeon C.O."/>
        </authorList>
    </citation>
    <scope>NUCLEOTIDE SEQUENCE</scope>
    <source>
        <strain evidence="2">R11</strain>
    </source>
</reference>